<proteinExistence type="predicted"/>
<reference evidence="4" key="1">
    <citation type="journal article" date="2021" name="Microbiol. Resour. Announc.">
        <title>LGAAP: Leishmaniinae Genome Assembly and Annotation Pipeline.</title>
        <authorList>
            <person name="Almutairi H."/>
            <person name="Urbaniak M.D."/>
            <person name="Bates M.D."/>
            <person name="Jariyapan N."/>
            <person name="Kwakye-Nuako G."/>
            <person name="Thomaz-Soccol V."/>
            <person name="Al-Salem W.S."/>
            <person name="Dillon R.J."/>
            <person name="Bates P.A."/>
            <person name="Gatherer D."/>
        </authorList>
    </citation>
    <scope>NUCLEOTIDE SEQUENCE [LARGE SCALE GENOMIC DNA]</scope>
</reference>
<dbReference type="RefSeq" id="XP_067177734.1">
    <property type="nucleotide sequence ID" value="XM_067321124.1"/>
</dbReference>
<evidence type="ECO:0000256" key="2">
    <source>
        <dbReference type="SAM" id="MobiDB-lite"/>
    </source>
</evidence>
<feature type="coiled-coil region" evidence="1">
    <location>
        <begin position="40"/>
        <end position="70"/>
    </location>
</feature>
<gene>
    <name evidence="3" type="ORF">LSCM1_03589</name>
</gene>
<dbReference type="KEGG" id="lmat:92513636"/>
<dbReference type="Proteomes" id="UP000673552">
    <property type="component" value="Unassembled WGS sequence"/>
</dbReference>
<dbReference type="SMR" id="A0A836GKJ9"/>
<comment type="caution">
    <text evidence="3">The sequence shown here is derived from an EMBL/GenBank/DDBJ whole genome shotgun (WGS) entry which is preliminary data.</text>
</comment>
<sequence length="160" mass="17739">MSRGDDEWGDMVLPGVYMIRRCSSTGVTSGAVQPDKMVNLELLHLEIEDMERHIELLQKSNREIVAYLKEKGESRSAQEEGGGSGSLIEFSNGGLAEEDEDEVFLEAMEENTLVIERKKKELESLRMLIGGQRCGCSSTHTQHQGQELIAALSDDARIAL</sequence>
<evidence type="ECO:0000256" key="1">
    <source>
        <dbReference type="SAM" id="Coils"/>
    </source>
</evidence>
<keyword evidence="1" id="KW-0175">Coiled coil</keyword>
<dbReference type="GeneID" id="92513636"/>
<evidence type="ECO:0000313" key="3">
    <source>
        <dbReference type="EMBL" id="KAG5475469.1"/>
    </source>
</evidence>
<evidence type="ECO:0000313" key="4">
    <source>
        <dbReference type="Proteomes" id="UP000673552"/>
    </source>
</evidence>
<protein>
    <submittedName>
        <fullName evidence="3">Uncharacterized protein</fullName>
    </submittedName>
</protein>
<accession>A0A836GKJ9</accession>
<dbReference type="EMBL" id="JAFEUZ010000027">
    <property type="protein sequence ID" value="KAG5475469.1"/>
    <property type="molecule type" value="Genomic_DNA"/>
</dbReference>
<organism evidence="3 4">
    <name type="scientific">Leishmania martiniquensis</name>
    <dbReference type="NCBI Taxonomy" id="1580590"/>
    <lineage>
        <taxon>Eukaryota</taxon>
        <taxon>Discoba</taxon>
        <taxon>Euglenozoa</taxon>
        <taxon>Kinetoplastea</taxon>
        <taxon>Metakinetoplastina</taxon>
        <taxon>Trypanosomatida</taxon>
        <taxon>Trypanosomatidae</taxon>
        <taxon>Leishmaniinae</taxon>
        <taxon>Leishmania</taxon>
    </lineage>
</organism>
<dbReference type="OrthoDB" id="262426at2759"/>
<dbReference type="AlphaFoldDB" id="A0A836GKJ9"/>
<reference evidence="4" key="2">
    <citation type="journal article" date="2021" name="Sci. Data">
        <title>Chromosome-scale genome sequencing, assembly and annotation of six genomes from subfamily Leishmaniinae.</title>
        <authorList>
            <person name="Almutairi H."/>
            <person name="Urbaniak M.D."/>
            <person name="Bates M.D."/>
            <person name="Jariyapan N."/>
            <person name="Kwakye-Nuako G."/>
            <person name="Thomaz Soccol V."/>
            <person name="Al-Salem W.S."/>
            <person name="Dillon R.J."/>
            <person name="Bates P.A."/>
            <person name="Gatherer D."/>
        </authorList>
    </citation>
    <scope>NUCLEOTIDE SEQUENCE [LARGE SCALE GENOMIC DNA]</scope>
</reference>
<keyword evidence="4" id="KW-1185">Reference proteome</keyword>
<name>A0A836GKJ9_9TRYP</name>
<feature type="region of interest" description="Disordered" evidence="2">
    <location>
        <begin position="72"/>
        <end position="95"/>
    </location>
</feature>